<keyword evidence="2" id="KW-1185">Reference proteome</keyword>
<dbReference type="EMBL" id="LWAE01000005">
    <property type="protein sequence ID" value="KZL90554.1"/>
    <property type="molecule type" value="Genomic_DNA"/>
</dbReference>
<name>A0A162RYP0_9CLOT</name>
<proteinExistence type="predicted"/>
<dbReference type="AlphaFoldDB" id="A0A162RYP0"/>
<organism evidence="1 2">
    <name type="scientific">Clostridium magnum DSM 2767</name>
    <dbReference type="NCBI Taxonomy" id="1121326"/>
    <lineage>
        <taxon>Bacteria</taxon>
        <taxon>Bacillati</taxon>
        <taxon>Bacillota</taxon>
        <taxon>Clostridia</taxon>
        <taxon>Eubacteriales</taxon>
        <taxon>Clostridiaceae</taxon>
        <taxon>Clostridium</taxon>
    </lineage>
</organism>
<accession>A0A162RYP0</accession>
<gene>
    <name evidence="1" type="ORF">CLMAG_43260</name>
</gene>
<protein>
    <recommendedName>
        <fullName evidence="3">MORN repeat variant</fullName>
    </recommendedName>
</protein>
<evidence type="ECO:0000313" key="1">
    <source>
        <dbReference type="EMBL" id="KZL90554.1"/>
    </source>
</evidence>
<dbReference type="Proteomes" id="UP000076603">
    <property type="component" value="Unassembled WGS sequence"/>
</dbReference>
<evidence type="ECO:0008006" key="3">
    <source>
        <dbReference type="Google" id="ProtNLM"/>
    </source>
</evidence>
<dbReference type="OrthoDB" id="594021at2"/>
<dbReference type="PATRIC" id="fig|1121326.3.peg.4389"/>
<evidence type="ECO:0000313" key="2">
    <source>
        <dbReference type="Proteomes" id="UP000076603"/>
    </source>
</evidence>
<reference evidence="1 2" key="1">
    <citation type="submission" date="2016-04" db="EMBL/GenBank/DDBJ databases">
        <title>Genome sequence of Clostridium magnum DSM 2767.</title>
        <authorList>
            <person name="Poehlein A."/>
            <person name="Uhlig R."/>
            <person name="Fischer R."/>
            <person name="Bahl H."/>
            <person name="Daniel R."/>
        </authorList>
    </citation>
    <scope>NUCLEOTIDE SEQUENCE [LARGE SCALE GENOMIC DNA]</scope>
    <source>
        <strain evidence="1 2">DSM 2767</strain>
    </source>
</reference>
<sequence length="320" mass="36074">MKKIKTKYGFIEGISSINYYKNNTIRDCTLSCVNKLQTPYGIFIPQYDDSSERRKLISSLSFYDNGNLKRIALQDKTYVNTSLGTLPAELITFYENESIKRIFNLNGKITGYWSEEDEYSLAENIEFNLSIGKFNLKTIGVHFYEDKTLKSITFWPKDIVHIISPIGKVSARIGLSFYPNGSLKSFEPYKPITIETKIGNIVAYDVNPIGIHGDSNSVKFSIDGQIESLTTSTNKIKVINKNGQIKVYKPQLRQSLLDEKKMDIVPLSIEFYDNKIVFNNSNDDSYSFDDYVFNIDSGSLKVSSPCSSCASCSGCSSCSI</sequence>
<comment type="caution">
    <text evidence="1">The sequence shown here is derived from an EMBL/GenBank/DDBJ whole genome shotgun (WGS) entry which is preliminary data.</text>
</comment>
<dbReference type="RefSeq" id="WP_066626845.1">
    <property type="nucleotide sequence ID" value="NZ_FQXL01000011.1"/>
</dbReference>
<dbReference type="STRING" id="1121326.CLMAG_43260"/>